<feature type="domain" description="BTB" evidence="4">
    <location>
        <begin position="256"/>
        <end position="323"/>
    </location>
</feature>
<reference evidence="6" key="5">
    <citation type="journal article" date="2021" name="G3 (Bethesda)">
        <title>Aegilops tauschii genome assembly Aet v5.0 features greater sequence contiguity and improved annotation.</title>
        <authorList>
            <person name="Wang L."/>
            <person name="Zhu T."/>
            <person name="Rodriguez J.C."/>
            <person name="Deal K.R."/>
            <person name="Dubcovsky J."/>
            <person name="McGuire P.E."/>
            <person name="Lux T."/>
            <person name="Spannagl M."/>
            <person name="Mayer K.F.X."/>
            <person name="Baldrich P."/>
            <person name="Meyers B.C."/>
            <person name="Huo N."/>
            <person name="Gu Y.Q."/>
            <person name="Zhou H."/>
            <person name="Devos K.M."/>
            <person name="Bennetzen J.L."/>
            <person name="Unver T."/>
            <person name="Budak H."/>
            <person name="Gulick P.J."/>
            <person name="Galiba G."/>
            <person name="Kalapos B."/>
            <person name="Nelson D.R."/>
            <person name="Li P."/>
            <person name="You F.M."/>
            <person name="Luo M.C."/>
            <person name="Dvorak J."/>
        </authorList>
    </citation>
    <scope>NUCLEOTIDE SEQUENCE [LARGE SCALE GENOMIC DNA]</scope>
    <source>
        <strain evidence="6">cv. AL8/78</strain>
    </source>
</reference>
<dbReference type="InterPro" id="IPR008974">
    <property type="entry name" value="TRAF-like"/>
</dbReference>
<evidence type="ECO:0000313" key="6">
    <source>
        <dbReference type="EnsemblPlants" id="AET5Gv20123500.1"/>
    </source>
</evidence>
<dbReference type="InterPro" id="IPR000210">
    <property type="entry name" value="BTB/POZ_dom"/>
</dbReference>
<dbReference type="InterPro" id="IPR056423">
    <property type="entry name" value="BACK_BPM_SPOP"/>
</dbReference>
<dbReference type="Gene3D" id="1.25.40.420">
    <property type="match status" value="1"/>
</dbReference>
<dbReference type="Pfam" id="PF24570">
    <property type="entry name" value="BACK_BPM_SPOP"/>
    <property type="match status" value="1"/>
</dbReference>
<dbReference type="Pfam" id="PF22486">
    <property type="entry name" value="MATH_2"/>
    <property type="match status" value="1"/>
</dbReference>
<dbReference type="InterPro" id="IPR045005">
    <property type="entry name" value="BPM1-6"/>
</dbReference>
<comment type="similarity">
    <text evidence="2">Belongs to the Tdpoz family.</text>
</comment>
<dbReference type="STRING" id="200361.A0A453JMN5"/>
<reference evidence="7" key="2">
    <citation type="journal article" date="2017" name="Nat. Plants">
        <title>The Aegilops tauschii genome reveals multiple impacts of transposons.</title>
        <authorList>
            <person name="Zhao G."/>
            <person name="Zou C."/>
            <person name="Li K."/>
            <person name="Wang K."/>
            <person name="Li T."/>
            <person name="Gao L."/>
            <person name="Zhang X."/>
            <person name="Wang H."/>
            <person name="Yang Z."/>
            <person name="Liu X."/>
            <person name="Jiang W."/>
            <person name="Mao L."/>
            <person name="Kong X."/>
            <person name="Jiao Y."/>
            <person name="Jia J."/>
        </authorList>
    </citation>
    <scope>NUCLEOTIDE SEQUENCE [LARGE SCALE GENOMIC DNA]</scope>
    <source>
        <strain evidence="7">cv. AL8/78</strain>
    </source>
</reference>
<dbReference type="Gramene" id="AET5Gv20123500.1">
    <property type="protein sequence ID" value="AET5Gv20123500.1"/>
    <property type="gene ID" value="AET5Gv20123500"/>
</dbReference>
<dbReference type="SMART" id="SM00225">
    <property type="entry name" value="BTB"/>
    <property type="match status" value="1"/>
</dbReference>
<dbReference type="InterPro" id="IPR011333">
    <property type="entry name" value="SKP1/BTB/POZ_sf"/>
</dbReference>
<sequence length="428" mass="46689">KPKVTQPASNNQISPLLKPSSKPSFPNLAAAAAPVGPCSVAPPLPTSPSEPEAKPPLPSPLALIAPTPFLLPTPTMAASQSSIAMVPSRCTAETHTARGKVAFEIAGYSRLKGLGRGKCLRSSAFSIGGYEWCIRYYPDGCQGEAGDGYVSVFVVLLTKNAEVRALNNWMLVNGVSGQSIVVLSGKAPRVFDRKMPAWGVPKFMKTTAEVESVYLQNDRLLIECEVNVIKESLDILVPPSDILDNLATLLEGKIGADVTFKVQGEVFSAHKILLAMRSAVFNAEFYGPMGDKGAQDIVIDDMQPAVFKAFLYFIYTDSMPSMDDLEDDDKREMVKHLLVAADKYVMERMKRICEGMLCRVLDVETLGTMLALADQYHCSNLKDACVEFMLSSDRMDDVIASQGYLQLKRSSPDIIVEVLERAAKSRRI</sequence>
<dbReference type="PANTHER" id="PTHR26379:SF428">
    <property type="entry name" value="GENOME ASSEMBLY, CHROMOSOME: II"/>
    <property type="match status" value="1"/>
</dbReference>
<dbReference type="Gene3D" id="3.30.710.10">
    <property type="entry name" value="Potassium Channel Kv1.1, Chain A"/>
    <property type="match status" value="1"/>
</dbReference>
<organism evidence="6 7">
    <name type="scientific">Aegilops tauschii subsp. strangulata</name>
    <name type="common">Goatgrass</name>
    <dbReference type="NCBI Taxonomy" id="200361"/>
    <lineage>
        <taxon>Eukaryota</taxon>
        <taxon>Viridiplantae</taxon>
        <taxon>Streptophyta</taxon>
        <taxon>Embryophyta</taxon>
        <taxon>Tracheophyta</taxon>
        <taxon>Spermatophyta</taxon>
        <taxon>Magnoliopsida</taxon>
        <taxon>Liliopsida</taxon>
        <taxon>Poales</taxon>
        <taxon>Poaceae</taxon>
        <taxon>BOP clade</taxon>
        <taxon>Pooideae</taxon>
        <taxon>Triticodae</taxon>
        <taxon>Triticeae</taxon>
        <taxon>Triticinae</taxon>
        <taxon>Aegilops</taxon>
    </lineage>
</organism>
<dbReference type="SUPFAM" id="SSF49599">
    <property type="entry name" value="TRAF domain-like"/>
    <property type="match status" value="1"/>
</dbReference>
<keyword evidence="7" id="KW-1185">Reference proteome</keyword>
<dbReference type="Gene3D" id="2.60.210.10">
    <property type="entry name" value="Apoptosis, Tumor Necrosis Factor Receptor Associated Protein 2, Chain A"/>
    <property type="match status" value="1"/>
</dbReference>
<dbReference type="SUPFAM" id="SSF54695">
    <property type="entry name" value="POZ domain"/>
    <property type="match status" value="1"/>
</dbReference>
<evidence type="ECO:0000259" key="5">
    <source>
        <dbReference type="PROSITE" id="PS50144"/>
    </source>
</evidence>
<feature type="compositionally biased region" description="Polar residues" evidence="3">
    <location>
        <begin position="1"/>
        <end position="13"/>
    </location>
</feature>
<feature type="compositionally biased region" description="Pro residues" evidence="3">
    <location>
        <begin position="40"/>
        <end position="58"/>
    </location>
</feature>
<dbReference type="CDD" id="cd00121">
    <property type="entry name" value="MATH"/>
    <property type="match status" value="1"/>
</dbReference>
<feature type="region of interest" description="Disordered" evidence="3">
    <location>
        <begin position="39"/>
        <end position="58"/>
    </location>
</feature>
<dbReference type="PROSITE" id="PS50097">
    <property type="entry name" value="BTB"/>
    <property type="match status" value="1"/>
</dbReference>
<dbReference type="InterPro" id="IPR002083">
    <property type="entry name" value="MATH/TRAF_dom"/>
</dbReference>
<evidence type="ECO:0000256" key="2">
    <source>
        <dbReference type="ARBA" id="ARBA00010846"/>
    </source>
</evidence>
<feature type="region of interest" description="Disordered" evidence="3">
    <location>
        <begin position="1"/>
        <end position="22"/>
    </location>
</feature>
<dbReference type="Pfam" id="PF00651">
    <property type="entry name" value="BTB"/>
    <property type="match status" value="1"/>
</dbReference>
<protein>
    <recommendedName>
        <fullName evidence="8">BTB domain-containing protein</fullName>
    </recommendedName>
</protein>
<comment type="pathway">
    <text evidence="1">Protein modification; protein ubiquitination.</text>
</comment>
<name>A0A453JMN5_AEGTS</name>
<accession>A0A453JMN5</accession>
<evidence type="ECO:0008006" key="8">
    <source>
        <dbReference type="Google" id="ProtNLM"/>
    </source>
</evidence>
<dbReference type="EnsemblPlants" id="AET5Gv20123500.1">
    <property type="protein sequence ID" value="AET5Gv20123500.1"/>
    <property type="gene ID" value="AET5Gv20123500"/>
</dbReference>
<reference evidence="6" key="3">
    <citation type="journal article" date="2017" name="Nature">
        <title>Genome sequence of the progenitor of the wheat D genome Aegilops tauschii.</title>
        <authorList>
            <person name="Luo M.C."/>
            <person name="Gu Y.Q."/>
            <person name="Puiu D."/>
            <person name="Wang H."/>
            <person name="Twardziok S.O."/>
            <person name="Deal K.R."/>
            <person name="Huo N."/>
            <person name="Zhu T."/>
            <person name="Wang L."/>
            <person name="Wang Y."/>
            <person name="McGuire P.E."/>
            <person name="Liu S."/>
            <person name="Long H."/>
            <person name="Ramasamy R.K."/>
            <person name="Rodriguez J.C."/>
            <person name="Van S.L."/>
            <person name="Yuan L."/>
            <person name="Wang Z."/>
            <person name="Xia Z."/>
            <person name="Xiao L."/>
            <person name="Anderson O.D."/>
            <person name="Ouyang S."/>
            <person name="Liang Y."/>
            <person name="Zimin A.V."/>
            <person name="Pertea G."/>
            <person name="Qi P."/>
            <person name="Bennetzen J.L."/>
            <person name="Dai X."/>
            <person name="Dawson M.W."/>
            <person name="Muller H.G."/>
            <person name="Kugler K."/>
            <person name="Rivarola-Duarte L."/>
            <person name="Spannagl M."/>
            <person name="Mayer K.F.X."/>
            <person name="Lu F.H."/>
            <person name="Bevan M.W."/>
            <person name="Leroy P."/>
            <person name="Li P."/>
            <person name="You F.M."/>
            <person name="Sun Q."/>
            <person name="Liu Z."/>
            <person name="Lyons E."/>
            <person name="Wicker T."/>
            <person name="Salzberg S.L."/>
            <person name="Devos K.M."/>
            <person name="Dvorak J."/>
        </authorList>
    </citation>
    <scope>NUCLEOTIDE SEQUENCE [LARGE SCALE GENOMIC DNA]</scope>
    <source>
        <strain evidence="6">cv. AL8/78</strain>
    </source>
</reference>
<evidence type="ECO:0000259" key="4">
    <source>
        <dbReference type="PROSITE" id="PS50097"/>
    </source>
</evidence>
<proteinExistence type="inferred from homology"/>
<dbReference type="AlphaFoldDB" id="A0A453JMN5"/>
<dbReference type="GO" id="GO:0016567">
    <property type="term" value="P:protein ubiquitination"/>
    <property type="evidence" value="ECO:0007669"/>
    <property type="project" value="InterPro"/>
</dbReference>
<reference evidence="6" key="4">
    <citation type="submission" date="2019-03" db="UniProtKB">
        <authorList>
            <consortium name="EnsemblPlants"/>
        </authorList>
    </citation>
    <scope>IDENTIFICATION</scope>
</reference>
<reference evidence="7" key="1">
    <citation type="journal article" date="2014" name="Science">
        <title>Ancient hybridizations among the ancestral genomes of bread wheat.</title>
        <authorList>
            <consortium name="International Wheat Genome Sequencing Consortium,"/>
            <person name="Marcussen T."/>
            <person name="Sandve S.R."/>
            <person name="Heier L."/>
            <person name="Spannagl M."/>
            <person name="Pfeifer M."/>
            <person name="Jakobsen K.S."/>
            <person name="Wulff B.B."/>
            <person name="Steuernagel B."/>
            <person name="Mayer K.F."/>
            <person name="Olsen O.A."/>
        </authorList>
    </citation>
    <scope>NUCLEOTIDE SEQUENCE [LARGE SCALE GENOMIC DNA]</scope>
    <source>
        <strain evidence="7">cv. AL8/78</strain>
    </source>
</reference>
<evidence type="ECO:0000313" key="7">
    <source>
        <dbReference type="Proteomes" id="UP000015105"/>
    </source>
</evidence>
<evidence type="ECO:0000256" key="3">
    <source>
        <dbReference type="SAM" id="MobiDB-lite"/>
    </source>
</evidence>
<dbReference type="Proteomes" id="UP000015105">
    <property type="component" value="Chromosome 5D"/>
</dbReference>
<dbReference type="PANTHER" id="PTHR26379">
    <property type="entry name" value="BTB/POZ AND MATH DOMAIN-CONTAINING PROTEIN 1"/>
    <property type="match status" value="1"/>
</dbReference>
<dbReference type="PROSITE" id="PS50144">
    <property type="entry name" value="MATH"/>
    <property type="match status" value="1"/>
</dbReference>
<feature type="domain" description="MATH" evidence="5">
    <location>
        <begin position="98"/>
        <end position="226"/>
    </location>
</feature>
<evidence type="ECO:0000256" key="1">
    <source>
        <dbReference type="ARBA" id="ARBA00004906"/>
    </source>
</evidence>